<dbReference type="HOGENOM" id="CLU_3400104_0_0_1"/>
<protein>
    <submittedName>
        <fullName evidence="1">Uncharacterized protein</fullName>
    </submittedName>
</protein>
<dbReference type="AlphaFoldDB" id="K3XTQ2"/>
<proteinExistence type="predicted"/>
<dbReference type="InParanoid" id="K3XTQ2"/>
<accession>K3XTQ2</accession>
<evidence type="ECO:0000313" key="2">
    <source>
        <dbReference type="Proteomes" id="UP000004995"/>
    </source>
</evidence>
<organism evidence="1 2">
    <name type="scientific">Setaria italica</name>
    <name type="common">Foxtail millet</name>
    <name type="synonym">Panicum italicum</name>
    <dbReference type="NCBI Taxonomy" id="4555"/>
    <lineage>
        <taxon>Eukaryota</taxon>
        <taxon>Viridiplantae</taxon>
        <taxon>Streptophyta</taxon>
        <taxon>Embryophyta</taxon>
        <taxon>Tracheophyta</taxon>
        <taxon>Spermatophyta</taxon>
        <taxon>Magnoliopsida</taxon>
        <taxon>Liliopsida</taxon>
        <taxon>Poales</taxon>
        <taxon>Poaceae</taxon>
        <taxon>PACMAD clade</taxon>
        <taxon>Panicoideae</taxon>
        <taxon>Panicodae</taxon>
        <taxon>Paniceae</taxon>
        <taxon>Cenchrinae</taxon>
        <taxon>Setaria</taxon>
    </lineage>
</organism>
<dbReference type="EnsemblPlants" id="KQL05281">
    <property type="protein sequence ID" value="KQL05281"/>
    <property type="gene ID" value="SETIT_005309mg"/>
</dbReference>
<dbReference type="EMBL" id="AGNK02003044">
    <property type="status" value="NOT_ANNOTATED_CDS"/>
    <property type="molecule type" value="Genomic_DNA"/>
</dbReference>
<sequence>MTGSDRSGSVAGVGDCHAQLCSFLLSAGTFL</sequence>
<name>K3XTQ2_SETIT</name>
<reference evidence="1" key="2">
    <citation type="submission" date="2018-08" db="UniProtKB">
        <authorList>
            <consortium name="EnsemblPlants"/>
        </authorList>
    </citation>
    <scope>IDENTIFICATION</scope>
    <source>
        <strain evidence="1">Yugu1</strain>
    </source>
</reference>
<keyword evidence="2" id="KW-1185">Reference proteome</keyword>
<dbReference type="Proteomes" id="UP000004995">
    <property type="component" value="Unassembled WGS sequence"/>
</dbReference>
<dbReference type="Gramene" id="KQL05281">
    <property type="protein sequence ID" value="KQL05281"/>
    <property type="gene ID" value="SETIT_005309mg"/>
</dbReference>
<reference evidence="2" key="1">
    <citation type="journal article" date="2012" name="Nat. Biotechnol.">
        <title>Reference genome sequence of the model plant Setaria.</title>
        <authorList>
            <person name="Bennetzen J.L."/>
            <person name="Schmutz J."/>
            <person name="Wang H."/>
            <person name="Percifield R."/>
            <person name="Hawkins J."/>
            <person name="Pontaroli A.C."/>
            <person name="Estep M."/>
            <person name="Feng L."/>
            <person name="Vaughn J.N."/>
            <person name="Grimwood J."/>
            <person name="Jenkins J."/>
            <person name="Barry K."/>
            <person name="Lindquist E."/>
            <person name="Hellsten U."/>
            <person name="Deshpande S."/>
            <person name="Wang X."/>
            <person name="Wu X."/>
            <person name="Mitros T."/>
            <person name="Triplett J."/>
            <person name="Yang X."/>
            <person name="Ye C.Y."/>
            <person name="Mauro-Herrera M."/>
            <person name="Wang L."/>
            <person name="Li P."/>
            <person name="Sharma M."/>
            <person name="Sharma R."/>
            <person name="Ronald P.C."/>
            <person name="Panaud O."/>
            <person name="Kellogg E.A."/>
            <person name="Brutnell T.P."/>
            <person name="Doust A.N."/>
            <person name="Tuskan G.A."/>
            <person name="Rokhsar D."/>
            <person name="Devos K.M."/>
        </authorList>
    </citation>
    <scope>NUCLEOTIDE SEQUENCE [LARGE SCALE GENOMIC DNA]</scope>
    <source>
        <strain evidence="2">cv. Yugu1</strain>
    </source>
</reference>
<evidence type="ECO:0000313" key="1">
    <source>
        <dbReference type="EnsemblPlants" id="KQL05281"/>
    </source>
</evidence>